<dbReference type="CDD" id="cd00054">
    <property type="entry name" value="EGF_CA"/>
    <property type="match status" value="1"/>
</dbReference>
<dbReference type="SMART" id="SM00181">
    <property type="entry name" value="EGF"/>
    <property type="match status" value="6"/>
</dbReference>
<gene>
    <name evidence="7" type="ORF">Poli38472_002746</name>
</gene>
<feature type="disulfide bond" evidence="4">
    <location>
        <begin position="378"/>
        <end position="387"/>
    </location>
</feature>
<dbReference type="PROSITE" id="PS01186">
    <property type="entry name" value="EGF_2"/>
    <property type="match status" value="4"/>
</dbReference>
<proteinExistence type="predicted"/>
<dbReference type="EMBL" id="SPLM01000072">
    <property type="protein sequence ID" value="TMW63805.1"/>
    <property type="molecule type" value="Genomic_DNA"/>
</dbReference>
<evidence type="ECO:0000313" key="7">
    <source>
        <dbReference type="EMBL" id="TMW63805.1"/>
    </source>
</evidence>
<dbReference type="PROSITE" id="PS00022">
    <property type="entry name" value="EGF_1"/>
    <property type="match status" value="3"/>
</dbReference>
<organism evidence="7 8">
    <name type="scientific">Pythium oligandrum</name>
    <name type="common">Mycoparasitic fungus</name>
    <dbReference type="NCBI Taxonomy" id="41045"/>
    <lineage>
        <taxon>Eukaryota</taxon>
        <taxon>Sar</taxon>
        <taxon>Stramenopiles</taxon>
        <taxon>Oomycota</taxon>
        <taxon>Peronosporomycetes</taxon>
        <taxon>Pythiales</taxon>
        <taxon>Pythiaceae</taxon>
        <taxon>Pythium</taxon>
    </lineage>
</organism>
<evidence type="ECO:0000256" key="1">
    <source>
        <dbReference type="ARBA" id="ARBA00022536"/>
    </source>
</evidence>
<dbReference type="OrthoDB" id="442731at2759"/>
<keyword evidence="1 4" id="KW-0245">EGF-like domain</keyword>
<keyword evidence="3 4" id="KW-1015">Disulfide bond</keyword>
<dbReference type="Gene3D" id="2.60.120.260">
    <property type="entry name" value="Galactose-binding domain-like"/>
    <property type="match status" value="1"/>
</dbReference>
<evidence type="ECO:0000256" key="5">
    <source>
        <dbReference type="SAM" id="SignalP"/>
    </source>
</evidence>
<comment type="caution">
    <text evidence="7">The sequence shown here is derived from an EMBL/GenBank/DDBJ whole genome shotgun (WGS) entry which is preliminary data.</text>
</comment>
<evidence type="ECO:0000256" key="4">
    <source>
        <dbReference type="PROSITE-ProRule" id="PRU00076"/>
    </source>
</evidence>
<feature type="signal peptide" evidence="5">
    <location>
        <begin position="1"/>
        <end position="31"/>
    </location>
</feature>
<dbReference type="InterPro" id="IPR000742">
    <property type="entry name" value="EGF"/>
</dbReference>
<dbReference type="Gene3D" id="2.10.25.10">
    <property type="entry name" value="Laminin"/>
    <property type="match status" value="2"/>
</dbReference>
<evidence type="ECO:0000313" key="8">
    <source>
        <dbReference type="Proteomes" id="UP000794436"/>
    </source>
</evidence>
<protein>
    <recommendedName>
        <fullName evidence="6">EGF-like domain-containing protein</fullName>
    </recommendedName>
</protein>
<name>A0A8K1CIE9_PYTOL</name>
<feature type="disulfide bond" evidence="4">
    <location>
        <begin position="54"/>
        <end position="63"/>
    </location>
</feature>
<evidence type="ECO:0000256" key="3">
    <source>
        <dbReference type="ARBA" id="ARBA00023157"/>
    </source>
</evidence>
<feature type="domain" description="EGF-like" evidence="6">
    <location>
        <begin position="28"/>
        <end position="64"/>
    </location>
</feature>
<keyword evidence="2" id="KW-0677">Repeat</keyword>
<dbReference type="InterPro" id="IPR051216">
    <property type="entry name" value="Teneurin"/>
</dbReference>
<evidence type="ECO:0000259" key="6">
    <source>
        <dbReference type="PROSITE" id="PS50026"/>
    </source>
</evidence>
<dbReference type="PRINTS" id="PR00011">
    <property type="entry name" value="EGFLAMININ"/>
</dbReference>
<keyword evidence="8" id="KW-1185">Reference proteome</keyword>
<reference evidence="7" key="1">
    <citation type="submission" date="2019-03" db="EMBL/GenBank/DDBJ databases">
        <title>Long read genome sequence of the mycoparasitic Pythium oligandrum ATCC 38472 isolated from sugarbeet rhizosphere.</title>
        <authorList>
            <person name="Gaulin E."/>
        </authorList>
    </citation>
    <scope>NUCLEOTIDE SEQUENCE</scope>
    <source>
        <strain evidence="7">ATCC 38472_TT</strain>
    </source>
</reference>
<dbReference type="Proteomes" id="UP000794436">
    <property type="component" value="Unassembled WGS sequence"/>
</dbReference>
<feature type="chain" id="PRO_5035438867" description="EGF-like domain-containing protein" evidence="5">
    <location>
        <begin position="32"/>
        <end position="697"/>
    </location>
</feature>
<dbReference type="PANTHER" id="PTHR11219:SF69">
    <property type="entry name" value="TENEURIN-A"/>
    <property type="match status" value="1"/>
</dbReference>
<feature type="domain" description="EGF-like" evidence="6">
    <location>
        <begin position="352"/>
        <end position="388"/>
    </location>
</feature>
<dbReference type="AlphaFoldDB" id="A0A8K1CIE9"/>
<keyword evidence="5" id="KW-0732">Signal</keyword>
<sequence>MGTTHMKSYEVAVSMRHLLLLVAVLAVTVDACCPNGCSGHGVCTNIGNGCLCSCFKGYTGGDCSRRSCPVGPAWSDMTLATDRAHQPAVCSGRGLCDFNTGKCTCDAGFTGLSCNRLACPNDCTRHGECRSMKFNAAKKDKGIGLPFVYDSVWDSDMIYGCVCDDGYEGGDCSKRICPTGDDPLTGAATDTRFGFQKNERQTVFCAATGGTFTLSYRGQTTVLIGTNDRADVMSQKLNALSTIQGVNVLYGGTSTTACTADGNFVTIEFTQNFGSLPLLVGDSSKLVHAGVGQTPRIIITKAEDGSKENEMCSNRGKCDQTSGVCNCFTGFVTSNGVGRFGDRGDCGAAETIITACPGDTPCTGHGYCSGAPQFRCYCVDGWTAGDCAVRTCPRGLAWFDLPIASNRAHQMALCSGVGVCDTAKGECVCPAPFEGSACERMKCPGNTDAPCNGNGRCLTMAQLAAEARINGDPISVTYGRATNNPRTWDADKIQVCACDEGFEGHDCSLRSCPKGDDPRTPGQSREIQTIVCQHAAVTTFSLRFRGTSTAPMSSSISATDMQRALRAMKTIGFVRVTYSTGTSACTLTTSGITNKITIEFISALGDVPSLRLDAPPANVALLPVFTIDTDGLGTSVRGTVENAECSNNGICNYGTGQCSCFDGMGSSNAFNGPGVRLDCGYVIPAPDPLAKNTQIQA</sequence>
<dbReference type="PANTHER" id="PTHR11219">
    <property type="entry name" value="TENEURIN AND N-ACETYLGLUCOSAMINE-1-PHOSPHODIESTER ALPHA-N-ACETYLGLUCOSAMINIDASE"/>
    <property type="match status" value="1"/>
</dbReference>
<evidence type="ECO:0000256" key="2">
    <source>
        <dbReference type="ARBA" id="ARBA00022737"/>
    </source>
</evidence>
<dbReference type="Pfam" id="PF23106">
    <property type="entry name" value="EGF_Teneurin"/>
    <property type="match status" value="1"/>
</dbReference>
<comment type="caution">
    <text evidence="4">Lacks conserved residue(s) required for the propagation of feature annotation.</text>
</comment>
<accession>A0A8K1CIE9</accession>
<dbReference type="PROSITE" id="PS50026">
    <property type="entry name" value="EGF_3"/>
    <property type="match status" value="2"/>
</dbReference>